<evidence type="ECO:0000256" key="4">
    <source>
        <dbReference type="ARBA" id="ARBA00022490"/>
    </source>
</evidence>
<dbReference type="RefSeq" id="WP_377978355.1">
    <property type="nucleotide sequence ID" value="NZ_JBBKXY010000001.1"/>
</dbReference>
<evidence type="ECO:0000256" key="13">
    <source>
        <dbReference type="ARBA" id="ARBA00023204"/>
    </source>
</evidence>
<keyword evidence="8 15" id="KW-0479">Metal-binding</keyword>
<dbReference type="InterPro" id="IPR036775">
    <property type="entry name" value="DNA_pol_Y-fam_lit_finger_sf"/>
</dbReference>
<comment type="subcellular location">
    <subcellularLocation>
        <location evidence="1 15">Cytoplasm</location>
    </subcellularLocation>
</comment>
<dbReference type="Pfam" id="PF00817">
    <property type="entry name" value="IMS"/>
    <property type="match status" value="1"/>
</dbReference>
<evidence type="ECO:0000259" key="16">
    <source>
        <dbReference type="PROSITE" id="PS50173"/>
    </source>
</evidence>
<comment type="caution">
    <text evidence="17">The sequence shown here is derived from an EMBL/GenBank/DDBJ whole genome shotgun (WGS) entry which is preliminary data.</text>
</comment>
<dbReference type="InterPro" id="IPR043128">
    <property type="entry name" value="Rev_trsase/Diguanyl_cyclase"/>
</dbReference>
<dbReference type="Gene3D" id="3.40.1170.60">
    <property type="match status" value="1"/>
</dbReference>
<evidence type="ECO:0000256" key="1">
    <source>
        <dbReference type="ARBA" id="ARBA00004496"/>
    </source>
</evidence>
<dbReference type="Gene3D" id="3.30.70.270">
    <property type="match status" value="1"/>
</dbReference>
<evidence type="ECO:0000256" key="9">
    <source>
        <dbReference type="ARBA" id="ARBA00022763"/>
    </source>
</evidence>
<evidence type="ECO:0000256" key="15">
    <source>
        <dbReference type="HAMAP-Rule" id="MF_01113"/>
    </source>
</evidence>
<evidence type="ECO:0000313" key="17">
    <source>
        <dbReference type="EMBL" id="MFD3293064.1"/>
    </source>
</evidence>
<evidence type="ECO:0000256" key="6">
    <source>
        <dbReference type="ARBA" id="ARBA00022695"/>
    </source>
</evidence>
<sequence length="421" mass="46650">MQERAIVHMDLDSFFVSVERLRDTRLVGQPVIVGGGSDRGVVAACSYETRAFGVRSAMPMKMALKLCPDAIVLRGDYEAYVQHSEMVTSLIMERAPLVEKASIDEFYLDMTGMERFFGSYAFAQDLRDRIKKQIGLQMSFGLSVNKTVSKVATNHVKPAGEYQVLAGQEKAFLAPMTVNKIPMIGAVTAQTLRNMGIVHVGTLSQMPQRVLERTFGKSGTMLWERANGIDLRPVVPYSEQKSLSKEITFEQDSTDVILLRRILGSLTEQLSYDLRKLGQCTSCITVKVRYSNFDTHTRQISIPASASDHRLIPAVYELFEKLYDRRLLIRLIGVRFSKLLQGQEQLNLFDDGAKLVPLYQAMDSLKNRYGEFSILRASGLMGSAERRNRLPAAGASHASLPAGATLAGATLAGASHAKNDE</sequence>
<evidence type="ECO:0000256" key="5">
    <source>
        <dbReference type="ARBA" id="ARBA00022679"/>
    </source>
</evidence>
<reference evidence="17 18" key="1">
    <citation type="submission" date="2024-03" db="EMBL/GenBank/DDBJ databases">
        <title>Aquirufa genome sequencing.</title>
        <authorList>
            <person name="Pitt A."/>
            <person name="Hahn M.W."/>
        </authorList>
    </citation>
    <scope>NUCLEOTIDE SEQUENCE [LARGE SCALE GENOMIC DNA]</scope>
    <source>
        <strain evidence="17 18">KTFRIE-69F</strain>
    </source>
</reference>
<name>A0ABW6D4C5_9BACT</name>
<keyword evidence="4 15" id="KW-0963">Cytoplasm</keyword>
<keyword evidence="6 15" id="KW-0548">Nucleotidyltransferase</keyword>
<dbReference type="PANTHER" id="PTHR11076">
    <property type="entry name" value="DNA REPAIR POLYMERASE UMUC / TRANSFERASE FAMILY MEMBER"/>
    <property type="match status" value="1"/>
</dbReference>
<feature type="domain" description="UmuC" evidence="16">
    <location>
        <begin position="6"/>
        <end position="185"/>
    </location>
</feature>
<dbReference type="CDD" id="cd03586">
    <property type="entry name" value="PolY_Pol_IV_kappa"/>
    <property type="match status" value="1"/>
</dbReference>
<dbReference type="NCBIfam" id="NF002677">
    <property type="entry name" value="PRK02406.1"/>
    <property type="match status" value="1"/>
</dbReference>
<dbReference type="Gene3D" id="3.30.1490.100">
    <property type="entry name" value="DNA polymerase, Y-family, little finger domain"/>
    <property type="match status" value="1"/>
</dbReference>
<dbReference type="Pfam" id="PF11799">
    <property type="entry name" value="IMS_C"/>
    <property type="match status" value="1"/>
</dbReference>
<feature type="binding site" evidence="15">
    <location>
        <position position="10"/>
    </location>
    <ligand>
        <name>Mg(2+)</name>
        <dbReference type="ChEBI" id="CHEBI:18420"/>
    </ligand>
</feature>
<evidence type="ECO:0000256" key="7">
    <source>
        <dbReference type="ARBA" id="ARBA00022705"/>
    </source>
</evidence>
<evidence type="ECO:0000256" key="2">
    <source>
        <dbReference type="ARBA" id="ARBA00010945"/>
    </source>
</evidence>
<comment type="cofactor">
    <cofactor evidence="15">
        <name>Mg(2+)</name>
        <dbReference type="ChEBI" id="CHEBI:18420"/>
    </cofactor>
    <text evidence="15">Binds 2 magnesium ions per subunit.</text>
</comment>
<dbReference type="HAMAP" id="MF_01113">
    <property type="entry name" value="DNApol_IV"/>
    <property type="match status" value="1"/>
</dbReference>
<feature type="binding site" evidence="15">
    <location>
        <position position="104"/>
    </location>
    <ligand>
        <name>Mg(2+)</name>
        <dbReference type="ChEBI" id="CHEBI:18420"/>
    </ligand>
</feature>
<dbReference type="InterPro" id="IPR022880">
    <property type="entry name" value="DNApol_IV"/>
</dbReference>
<evidence type="ECO:0000313" key="18">
    <source>
        <dbReference type="Proteomes" id="UP001598112"/>
    </source>
</evidence>
<keyword evidence="13 15" id="KW-0234">DNA repair</keyword>
<comment type="function">
    <text evidence="15">Poorly processive, error-prone DNA polymerase involved in untargeted mutagenesis. Copies undamaged DNA at stalled replication forks, which arise in vivo from mismatched or misaligned primer ends. These misaligned primers can be extended by PolIV. Exhibits no 3'-5' exonuclease (proofreading) activity. May be involved in translesional synthesis, in conjunction with the beta clamp from PolIII.</text>
</comment>
<evidence type="ECO:0000256" key="11">
    <source>
        <dbReference type="ARBA" id="ARBA00022932"/>
    </source>
</evidence>
<feature type="site" description="Substrate discrimination" evidence="15">
    <location>
        <position position="15"/>
    </location>
</feature>
<keyword evidence="5 15" id="KW-0808">Transferase</keyword>
<keyword evidence="18" id="KW-1185">Reference proteome</keyword>
<dbReference type="EMBL" id="JBBKXY010000001">
    <property type="protein sequence ID" value="MFD3293064.1"/>
    <property type="molecule type" value="Genomic_DNA"/>
</dbReference>
<dbReference type="SUPFAM" id="SSF56672">
    <property type="entry name" value="DNA/RNA polymerases"/>
    <property type="match status" value="1"/>
</dbReference>
<keyword evidence="11 15" id="KW-0239">DNA-directed DNA polymerase</keyword>
<dbReference type="GO" id="GO:0003887">
    <property type="term" value="F:DNA-directed DNA polymerase activity"/>
    <property type="evidence" value="ECO:0007669"/>
    <property type="project" value="UniProtKB-EC"/>
</dbReference>
<evidence type="ECO:0000256" key="3">
    <source>
        <dbReference type="ARBA" id="ARBA00022457"/>
    </source>
</evidence>
<evidence type="ECO:0000256" key="12">
    <source>
        <dbReference type="ARBA" id="ARBA00023125"/>
    </source>
</evidence>
<dbReference type="Gene3D" id="1.10.150.20">
    <property type="entry name" value="5' to 3' exonuclease, C-terminal subdomain"/>
    <property type="match status" value="1"/>
</dbReference>
<protein>
    <recommendedName>
        <fullName evidence="15">DNA polymerase IV</fullName>
        <shortName evidence="15">Pol IV</shortName>
        <ecNumber evidence="15">2.7.7.7</ecNumber>
    </recommendedName>
</protein>
<comment type="catalytic activity">
    <reaction evidence="14 15">
        <text>DNA(n) + a 2'-deoxyribonucleoside 5'-triphosphate = DNA(n+1) + diphosphate</text>
        <dbReference type="Rhea" id="RHEA:22508"/>
        <dbReference type="Rhea" id="RHEA-COMP:17339"/>
        <dbReference type="Rhea" id="RHEA-COMP:17340"/>
        <dbReference type="ChEBI" id="CHEBI:33019"/>
        <dbReference type="ChEBI" id="CHEBI:61560"/>
        <dbReference type="ChEBI" id="CHEBI:173112"/>
        <dbReference type="EC" id="2.7.7.7"/>
    </reaction>
</comment>
<keyword evidence="7 15" id="KW-0235">DNA replication</keyword>
<dbReference type="SUPFAM" id="SSF100879">
    <property type="entry name" value="Lesion bypass DNA polymerase (Y-family), little finger domain"/>
    <property type="match status" value="1"/>
</dbReference>
<dbReference type="Proteomes" id="UP001598112">
    <property type="component" value="Unassembled WGS sequence"/>
</dbReference>
<keyword evidence="9 15" id="KW-0227">DNA damage</keyword>
<organism evidence="17 18">
    <name type="scientific">Aquirufa originis</name>
    <dbReference type="NCBI Taxonomy" id="3096514"/>
    <lineage>
        <taxon>Bacteria</taxon>
        <taxon>Pseudomonadati</taxon>
        <taxon>Bacteroidota</taxon>
        <taxon>Cytophagia</taxon>
        <taxon>Cytophagales</taxon>
        <taxon>Flectobacillaceae</taxon>
        <taxon>Aquirufa</taxon>
    </lineage>
</organism>
<gene>
    <name evidence="15 17" type="primary">dinB</name>
    <name evidence="17" type="ORF">SKC35_05145</name>
</gene>
<proteinExistence type="inferred from homology"/>
<evidence type="ECO:0000256" key="10">
    <source>
        <dbReference type="ARBA" id="ARBA00022842"/>
    </source>
</evidence>
<keyword evidence="3 15" id="KW-0515">Mutator protein</keyword>
<keyword evidence="12 15" id="KW-0238">DNA-binding</keyword>
<feature type="active site" evidence="15">
    <location>
        <position position="105"/>
    </location>
</feature>
<dbReference type="EC" id="2.7.7.7" evidence="15"/>
<comment type="subunit">
    <text evidence="15">Monomer.</text>
</comment>
<keyword evidence="10 15" id="KW-0460">Magnesium</keyword>
<evidence type="ECO:0000256" key="14">
    <source>
        <dbReference type="ARBA" id="ARBA00049244"/>
    </source>
</evidence>
<dbReference type="InterPro" id="IPR053848">
    <property type="entry name" value="IMS_HHH_1"/>
</dbReference>
<dbReference type="InterPro" id="IPR050116">
    <property type="entry name" value="DNA_polymerase-Y"/>
</dbReference>
<dbReference type="InterPro" id="IPR001126">
    <property type="entry name" value="UmuC"/>
</dbReference>
<comment type="similarity">
    <text evidence="2 15">Belongs to the DNA polymerase type-Y family.</text>
</comment>
<accession>A0ABW6D4C5</accession>
<dbReference type="InterPro" id="IPR043502">
    <property type="entry name" value="DNA/RNA_pol_sf"/>
</dbReference>
<evidence type="ECO:0000256" key="8">
    <source>
        <dbReference type="ARBA" id="ARBA00022723"/>
    </source>
</evidence>
<dbReference type="PANTHER" id="PTHR11076:SF33">
    <property type="entry name" value="DNA POLYMERASE KAPPA"/>
    <property type="match status" value="1"/>
</dbReference>
<dbReference type="Pfam" id="PF21999">
    <property type="entry name" value="IMS_HHH_1"/>
    <property type="match status" value="1"/>
</dbReference>
<dbReference type="PROSITE" id="PS50173">
    <property type="entry name" value="UMUC"/>
    <property type="match status" value="1"/>
</dbReference>
<dbReference type="InterPro" id="IPR017961">
    <property type="entry name" value="DNA_pol_Y-fam_little_finger"/>
</dbReference>